<evidence type="ECO:0000313" key="1">
    <source>
        <dbReference type="EMBL" id="OTP11324.1"/>
    </source>
</evidence>
<reference evidence="1 2" key="1">
    <citation type="submission" date="2017-05" db="EMBL/GenBank/DDBJ databases">
        <title>The Genome Sequence of Enterococcus sp. 10A9_DIV0425.</title>
        <authorList>
            <consortium name="The Broad Institute Genomics Platform"/>
            <consortium name="The Broad Institute Genomic Center for Infectious Diseases"/>
            <person name="Earl A."/>
            <person name="Manson A."/>
            <person name="Schwartman J."/>
            <person name="Gilmore M."/>
            <person name="Abouelleil A."/>
            <person name="Cao P."/>
            <person name="Chapman S."/>
            <person name="Cusick C."/>
            <person name="Shea T."/>
            <person name="Young S."/>
            <person name="Neafsey D."/>
            <person name="Nusbaum C."/>
            <person name="Birren B."/>
        </authorList>
    </citation>
    <scope>NUCLEOTIDE SEQUENCE [LARGE SCALE GENOMIC DNA]</scope>
    <source>
        <strain evidence="1 2">10A9_DIV0425</strain>
    </source>
</reference>
<evidence type="ECO:0000313" key="2">
    <source>
        <dbReference type="Proteomes" id="UP000194933"/>
    </source>
</evidence>
<keyword evidence="2" id="KW-1185">Reference proteome</keyword>
<protein>
    <submittedName>
        <fullName evidence="1">Uncharacterized protein</fullName>
    </submittedName>
</protein>
<dbReference type="AlphaFoldDB" id="A0A242K222"/>
<proteinExistence type="predicted"/>
<accession>A0A242K222</accession>
<dbReference type="Proteomes" id="UP000194933">
    <property type="component" value="Unassembled WGS sequence"/>
</dbReference>
<sequence length="56" mass="6788">MKNQWLLEQIEALSQEVDYEGKALLQETIRLFEEIDQRIEQLQGEIDGESWNHQKW</sequence>
<comment type="caution">
    <text evidence="1">The sequence shown here is derived from an EMBL/GenBank/DDBJ whole genome shotgun (WGS) entry which is preliminary data.</text>
</comment>
<name>A0A242K222_9ENTE</name>
<organism evidence="1 2">
    <name type="scientific">Candidatus Enterococcus wittei</name>
    <dbReference type="NCBI Taxonomy" id="1987383"/>
    <lineage>
        <taxon>Bacteria</taxon>
        <taxon>Bacillati</taxon>
        <taxon>Bacillota</taxon>
        <taxon>Bacilli</taxon>
        <taxon>Lactobacillales</taxon>
        <taxon>Enterococcaceae</taxon>
        <taxon>Enterococcus</taxon>
    </lineage>
</organism>
<dbReference type="RefSeq" id="WP_179190557.1">
    <property type="nucleotide sequence ID" value="NZ_NGMO01000002.1"/>
</dbReference>
<gene>
    <name evidence="1" type="ORF">A5844_001459</name>
</gene>
<dbReference type="STRING" id="1987383.A5844_001459"/>
<dbReference type="EMBL" id="NGMO01000002">
    <property type="protein sequence ID" value="OTP11324.1"/>
    <property type="molecule type" value="Genomic_DNA"/>
</dbReference>